<dbReference type="OrthoDB" id="248923at2759"/>
<evidence type="ECO:0000259" key="1">
    <source>
        <dbReference type="PROSITE" id="PS50003"/>
    </source>
</evidence>
<dbReference type="VEuPathDB" id="FungiDB:AMAG_18112"/>
<dbReference type="EMBL" id="GG745334">
    <property type="protein sequence ID" value="KNE59155.1"/>
    <property type="molecule type" value="Genomic_DNA"/>
</dbReference>
<accession>A0A0L0S9T6</accession>
<dbReference type="AlphaFoldDB" id="A0A0L0S9T6"/>
<reference evidence="2 3" key="1">
    <citation type="submission" date="2009-11" db="EMBL/GenBank/DDBJ databases">
        <title>Annotation of Allomyces macrogynus ATCC 38327.</title>
        <authorList>
            <consortium name="The Broad Institute Genome Sequencing Platform"/>
            <person name="Russ C."/>
            <person name="Cuomo C."/>
            <person name="Burger G."/>
            <person name="Gray M.W."/>
            <person name="Holland P.W.H."/>
            <person name="King N."/>
            <person name="Lang F.B.F."/>
            <person name="Roger A.J."/>
            <person name="Ruiz-Trillo I."/>
            <person name="Young S.K."/>
            <person name="Zeng Q."/>
            <person name="Gargeya S."/>
            <person name="Fitzgerald M."/>
            <person name="Haas B."/>
            <person name="Abouelleil A."/>
            <person name="Alvarado L."/>
            <person name="Arachchi H.M."/>
            <person name="Berlin A."/>
            <person name="Chapman S.B."/>
            <person name="Gearin G."/>
            <person name="Goldberg J."/>
            <person name="Griggs A."/>
            <person name="Gujja S."/>
            <person name="Hansen M."/>
            <person name="Heiman D."/>
            <person name="Howarth C."/>
            <person name="Larimer J."/>
            <person name="Lui A."/>
            <person name="MacDonald P.J.P."/>
            <person name="McCowen C."/>
            <person name="Montmayeur A."/>
            <person name="Murphy C."/>
            <person name="Neiman D."/>
            <person name="Pearson M."/>
            <person name="Priest M."/>
            <person name="Roberts A."/>
            <person name="Saif S."/>
            <person name="Shea T."/>
            <person name="Sisk P."/>
            <person name="Stolte C."/>
            <person name="Sykes S."/>
            <person name="Wortman J."/>
            <person name="Nusbaum C."/>
            <person name="Birren B."/>
        </authorList>
    </citation>
    <scope>NUCLEOTIDE SEQUENCE [LARGE SCALE GENOMIC DNA]</scope>
    <source>
        <strain evidence="2 3">ATCC 38327</strain>
    </source>
</reference>
<proteinExistence type="predicted"/>
<name>A0A0L0S9T6_ALLM3</name>
<dbReference type="PROSITE" id="PS50003">
    <property type="entry name" value="PH_DOMAIN"/>
    <property type="match status" value="1"/>
</dbReference>
<dbReference type="InterPro" id="IPR001849">
    <property type="entry name" value="PH_domain"/>
</dbReference>
<dbReference type="Gene3D" id="2.30.29.30">
    <property type="entry name" value="Pleckstrin-homology domain (PH domain)/Phosphotyrosine-binding domain (PTB)"/>
    <property type="match status" value="1"/>
</dbReference>
<dbReference type="SUPFAM" id="SSF50729">
    <property type="entry name" value="PH domain-like"/>
    <property type="match status" value="1"/>
</dbReference>
<gene>
    <name evidence="2" type="ORF">AMAG_18112</name>
</gene>
<organism evidence="2 3">
    <name type="scientific">Allomyces macrogynus (strain ATCC 38327)</name>
    <name type="common">Allomyces javanicus var. macrogynus</name>
    <dbReference type="NCBI Taxonomy" id="578462"/>
    <lineage>
        <taxon>Eukaryota</taxon>
        <taxon>Fungi</taxon>
        <taxon>Fungi incertae sedis</taxon>
        <taxon>Blastocladiomycota</taxon>
        <taxon>Blastocladiomycetes</taxon>
        <taxon>Blastocladiales</taxon>
        <taxon>Blastocladiaceae</taxon>
        <taxon>Allomyces</taxon>
    </lineage>
</organism>
<dbReference type="Proteomes" id="UP000054350">
    <property type="component" value="Unassembled WGS sequence"/>
</dbReference>
<feature type="domain" description="PH" evidence="1">
    <location>
        <begin position="6"/>
        <end position="62"/>
    </location>
</feature>
<evidence type="ECO:0000313" key="2">
    <source>
        <dbReference type="EMBL" id="KNE59155.1"/>
    </source>
</evidence>
<evidence type="ECO:0000313" key="3">
    <source>
        <dbReference type="Proteomes" id="UP000054350"/>
    </source>
</evidence>
<dbReference type="InterPro" id="IPR011993">
    <property type="entry name" value="PH-like_dom_sf"/>
</dbReference>
<keyword evidence="3" id="KW-1185">Reference proteome</keyword>
<sequence length="62" mass="6784">MSGAARVVKAGYLSVKEDGLMSFIWSKRWVVLREQTLALHRSESAQQAVTLVFLSSIASSSV</sequence>
<reference evidence="3" key="2">
    <citation type="submission" date="2009-11" db="EMBL/GenBank/DDBJ databases">
        <title>The Genome Sequence of Allomyces macrogynus strain ATCC 38327.</title>
        <authorList>
            <consortium name="The Broad Institute Genome Sequencing Platform"/>
            <person name="Russ C."/>
            <person name="Cuomo C."/>
            <person name="Shea T."/>
            <person name="Young S.K."/>
            <person name="Zeng Q."/>
            <person name="Koehrsen M."/>
            <person name="Haas B."/>
            <person name="Borodovsky M."/>
            <person name="Guigo R."/>
            <person name="Alvarado L."/>
            <person name="Berlin A."/>
            <person name="Borenstein D."/>
            <person name="Chen Z."/>
            <person name="Engels R."/>
            <person name="Freedman E."/>
            <person name="Gellesch M."/>
            <person name="Goldberg J."/>
            <person name="Griggs A."/>
            <person name="Gujja S."/>
            <person name="Heiman D."/>
            <person name="Hepburn T."/>
            <person name="Howarth C."/>
            <person name="Jen D."/>
            <person name="Larson L."/>
            <person name="Lewis B."/>
            <person name="Mehta T."/>
            <person name="Park D."/>
            <person name="Pearson M."/>
            <person name="Roberts A."/>
            <person name="Saif S."/>
            <person name="Shenoy N."/>
            <person name="Sisk P."/>
            <person name="Stolte C."/>
            <person name="Sykes S."/>
            <person name="Walk T."/>
            <person name="White J."/>
            <person name="Yandava C."/>
            <person name="Burger G."/>
            <person name="Gray M.W."/>
            <person name="Holland P.W.H."/>
            <person name="King N."/>
            <person name="Lang F.B.F."/>
            <person name="Roger A.J."/>
            <person name="Ruiz-Trillo I."/>
            <person name="Lander E."/>
            <person name="Nusbaum C."/>
        </authorList>
    </citation>
    <scope>NUCLEOTIDE SEQUENCE [LARGE SCALE GENOMIC DNA]</scope>
    <source>
        <strain evidence="3">ATCC 38327</strain>
    </source>
</reference>
<protein>
    <recommendedName>
        <fullName evidence="1">PH domain-containing protein</fullName>
    </recommendedName>
</protein>